<protein>
    <recommendedName>
        <fullName evidence="3">Restriction alleviation protein, Lar family</fullName>
    </recommendedName>
</protein>
<accession>A0A1X7A476</accession>
<dbReference type="EMBL" id="FWFN01000009">
    <property type="protein sequence ID" value="SLN70224.1"/>
    <property type="molecule type" value="Genomic_DNA"/>
</dbReference>
<evidence type="ECO:0000313" key="2">
    <source>
        <dbReference type="Proteomes" id="UP000193963"/>
    </source>
</evidence>
<evidence type="ECO:0000313" key="1">
    <source>
        <dbReference type="EMBL" id="SLN70224.1"/>
    </source>
</evidence>
<dbReference type="RefSeq" id="WP_143515639.1">
    <property type="nucleotide sequence ID" value="NZ_FWFN01000009.1"/>
</dbReference>
<evidence type="ECO:0008006" key="3">
    <source>
        <dbReference type="Google" id="ProtNLM"/>
    </source>
</evidence>
<proteinExistence type="predicted"/>
<keyword evidence="2" id="KW-1185">Reference proteome</keyword>
<name>A0A1X7A476_9RHOB</name>
<organism evidence="1 2">
    <name type="scientific">Pseudooceanicola marinus</name>
    <dbReference type="NCBI Taxonomy" id="396013"/>
    <lineage>
        <taxon>Bacteria</taxon>
        <taxon>Pseudomonadati</taxon>
        <taxon>Pseudomonadota</taxon>
        <taxon>Alphaproteobacteria</taxon>
        <taxon>Rhodobacterales</taxon>
        <taxon>Paracoccaceae</taxon>
        <taxon>Pseudooceanicola</taxon>
    </lineage>
</organism>
<dbReference type="AlphaFoldDB" id="A0A1X7A476"/>
<reference evidence="2" key="1">
    <citation type="submission" date="2017-03" db="EMBL/GenBank/DDBJ databases">
        <authorList>
            <person name="Rodrigo-Torres L."/>
            <person name="Arahal R.D."/>
            <person name="Lucena T."/>
        </authorList>
    </citation>
    <scope>NUCLEOTIDE SEQUENCE [LARGE SCALE GENOMIC DNA]</scope>
    <source>
        <strain evidence="2">CECT 7751</strain>
    </source>
</reference>
<sequence length="76" mass="8299">MEDHQEADDACPFCGAGGGWLFSQGVFADLYFYIRCLACFASGPKADTARGAWQALRRRPGSTVPALPDLKPEDYL</sequence>
<dbReference type="Proteomes" id="UP000193963">
    <property type="component" value="Unassembled WGS sequence"/>
</dbReference>
<gene>
    <name evidence="1" type="ORF">PSM7751_03703</name>
</gene>